<dbReference type="Pfam" id="PF15877">
    <property type="entry name" value="TMEM232"/>
    <property type="match status" value="2"/>
</dbReference>
<dbReference type="Proteomes" id="UP000682733">
    <property type="component" value="Unassembled WGS sequence"/>
</dbReference>
<dbReference type="PANTHER" id="PTHR28651:SF1">
    <property type="entry name" value="TRANSMEMBRANE PROTEIN 232"/>
    <property type="match status" value="1"/>
</dbReference>
<evidence type="ECO:0000256" key="3">
    <source>
        <dbReference type="ARBA" id="ARBA00022942"/>
    </source>
</evidence>
<dbReference type="GO" id="GO:0005839">
    <property type="term" value="C:proteasome core complex"/>
    <property type="evidence" value="ECO:0007669"/>
    <property type="project" value="InterPro"/>
</dbReference>
<keyword evidence="2" id="KW-0963">Cytoplasm</keyword>
<protein>
    <recommendedName>
        <fullName evidence="9">Proteasome subunit beta type-4</fullName>
    </recommendedName>
</protein>
<dbReference type="EMBL" id="CAJOBC010000169">
    <property type="protein sequence ID" value="CAF3548656.1"/>
    <property type="molecule type" value="Genomic_DNA"/>
</dbReference>
<reference evidence="5" key="1">
    <citation type="submission" date="2021-02" db="EMBL/GenBank/DDBJ databases">
        <authorList>
            <person name="Nowell W R."/>
        </authorList>
    </citation>
    <scope>NUCLEOTIDE SEQUENCE</scope>
</reference>
<proteinExistence type="predicted"/>
<dbReference type="Proteomes" id="UP000681722">
    <property type="component" value="Unassembled WGS sequence"/>
</dbReference>
<dbReference type="InterPro" id="IPR001353">
    <property type="entry name" value="Proteasome_sua/b"/>
</dbReference>
<accession>A0A813QG38</accession>
<evidence type="ECO:0000313" key="5">
    <source>
        <dbReference type="EMBL" id="CAF0767060.1"/>
    </source>
</evidence>
<dbReference type="GO" id="GO:0051603">
    <property type="term" value="P:proteolysis involved in protein catabolic process"/>
    <property type="evidence" value="ECO:0007669"/>
    <property type="project" value="InterPro"/>
</dbReference>
<dbReference type="EMBL" id="CAJNOQ010000169">
    <property type="protein sequence ID" value="CAF0767060.1"/>
    <property type="molecule type" value="Genomic_DNA"/>
</dbReference>
<evidence type="ECO:0000313" key="4">
    <source>
        <dbReference type="EMBL" id="CAF0721386.1"/>
    </source>
</evidence>
<dbReference type="EMBL" id="CAJOBA010000003">
    <property type="protein sequence ID" value="CAF3492805.1"/>
    <property type="molecule type" value="Genomic_DNA"/>
</dbReference>
<gene>
    <name evidence="5" type="ORF">GPM918_LOCUS1712</name>
    <name evidence="4" type="ORF">OVA965_LOCUS69</name>
    <name evidence="7" type="ORF">SRO942_LOCUS1712</name>
    <name evidence="6" type="ORF">TMI583_LOCUS69</name>
</gene>
<dbReference type="Proteomes" id="UP000677228">
    <property type="component" value="Unassembled WGS sequence"/>
</dbReference>
<keyword evidence="3" id="KW-0647">Proteasome</keyword>
<dbReference type="PROSITE" id="PS00854">
    <property type="entry name" value="PROTEASOME_BETA_1"/>
    <property type="match status" value="1"/>
</dbReference>
<name>A0A813QG38_9BILA</name>
<dbReference type="EMBL" id="CAJNOK010000003">
    <property type="protein sequence ID" value="CAF0721386.1"/>
    <property type="molecule type" value="Genomic_DNA"/>
</dbReference>
<evidence type="ECO:0000256" key="1">
    <source>
        <dbReference type="ARBA" id="ARBA00004123"/>
    </source>
</evidence>
<dbReference type="AlphaFoldDB" id="A0A813QG38"/>
<evidence type="ECO:0000313" key="8">
    <source>
        <dbReference type="Proteomes" id="UP000663829"/>
    </source>
</evidence>
<dbReference type="Gene3D" id="3.60.20.10">
    <property type="entry name" value="Glutamine Phosphoribosylpyrophosphate, subunit 1, domain 1"/>
    <property type="match status" value="1"/>
</dbReference>
<evidence type="ECO:0000256" key="2">
    <source>
        <dbReference type="ARBA" id="ARBA00022490"/>
    </source>
</evidence>
<comment type="caution">
    <text evidence="5">The sequence shown here is derived from an EMBL/GenBank/DDBJ whole genome shotgun (WGS) entry which is preliminary data.</text>
</comment>
<keyword evidence="8" id="KW-1185">Reference proteome</keyword>
<dbReference type="PANTHER" id="PTHR28651">
    <property type="entry name" value="TRANSMEMBRANE PROTEIN 232"/>
    <property type="match status" value="1"/>
</dbReference>
<sequence length="914" mass="104620">MLGSHNSFSSFTNNIHDSEQRQNFGVSLETEAERGIRTRTVNPVVTGSSVTAFTFNGGVILAADTLGSYGTLAKYRNIPRIHQVNDKTVIAIGGDLSDADYIKEAIDAKVEEDLVQDANNELSPLSLYSWCTRLMYHRRTKLNPLLTNVIVAGMENKEPFLGRVNDKGSAFKEFIIMTGIGNHLAQVIIIGWIRTILENSNRLNRDEAENLMDRIVKQLFYRDCRAFARYQVCVVTDAGIDFKAKEVTPDWSLAPTLERIPYVHRFGIISGSCKEKIEQDIIKRQTDRSDSSDNNVSDRSQNKKQPLLEVTEDFVRYYNRANYSERIKLNDLVYRMLQRLKRKSTQYQPSQSRPLQLQMAWAELCLLAQCKSTYQEECLTILYKSLLLSPLSSAQIPTLFFLSETILYWLKNEAILEQFLTATELKLLKIGQLVFQLLYFHYLEGSTSAYEEFKYRLYSYLEGLEECESVYSSYPNAVWCIRYIESVGSILVATIGKRLTLRSQLQQTQMEIKDLSGIEIASPTRSKSVISSIVQELSPIIWHSVDLWLCVKKMTSTTNSDHYYNESILSLVQCPESFSQLPLQKRADDYLMATGWRSWKIELILLLCECLMNICIDTDISNIKRCVLFGDEMSVDNILNMINSENENGGDRLGVKSASALLLFFPPEDDSENSWRVRYMSLLCLSQIYRHLKNDSRHKTLNNLLWCSIHEHEGKENDDRVLEALKVGQFDENTQNLTITSTPRNIETIYTSIAKRLADGLLPDPSPEIITQKQSQATNYKPPVIHHNMRGNMQQHRLSLPSIPQSSTSQNKVKKISIEQTIDSVFKRKNDLLKSIVVEQFRRELKNKEENDIVNNLETMLEKAAIESNTLTVGDENLTSRILNVANKKFIVDPLEERKALRTSFGEIDENNNE</sequence>
<organism evidence="5 8">
    <name type="scientific">Didymodactylos carnosus</name>
    <dbReference type="NCBI Taxonomy" id="1234261"/>
    <lineage>
        <taxon>Eukaryota</taxon>
        <taxon>Metazoa</taxon>
        <taxon>Spiralia</taxon>
        <taxon>Gnathifera</taxon>
        <taxon>Rotifera</taxon>
        <taxon>Eurotatoria</taxon>
        <taxon>Bdelloidea</taxon>
        <taxon>Philodinida</taxon>
        <taxon>Philodinidae</taxon>
        <taxon>Didymodactylos</taxon>
    </lineage>
</organism>
<dbReference type="Pfam" id="PF00227">
    <property type="entry name" value="Proteasome"/>
    <property type="match status" value="1"/>
</dbReference>
<evidence type="ECO:0000313" key="6">
    <source>
        <dbReference type="EMBL" id="CAF3492805.1"/>
    </source>
</evidence>
<dbReference type="OrthoDB" id="10016194at2759"/>
<dbReference type="InterPro" id="IPR031747">
    <property type="entry name" value="TMEM232"/>
</dbReference>
<evidence type="ECO:0000313" key="7">
    <source>
        <dbReference type="EMBL" id="CAF3548656.1"/>
    </source>
</evidence>
<dbReference type="InterPro" id="IPR016050">
    <property type="entry name" value="Proteasome_bsu_CS"/>
</dbReference>
<comment type="subcellular location">
    <subcellularLocation>
        <location evidence="1">Nucleus</location>
    </subcellularLocation>
</comment>
<dbReference type="Proteomes" id="UP000663829">
    <property type="component" value="Unassembled WGS sequence"/>
</dbReference>
<dbReference type="SUPFAM" id="SSF56235">
    <property type="entry name" value="N-terminal nucleophile aminohydrolases (Ntn hydrolases)"/>
    <property type="match status" value="1"/>
</dbReference>
<evidence type="ECO:0008006" key="9">
    <source>
        <dbReference type="Google" id="ProtNLM"/>
    </source>
</evidence>
<dbReference type="InterPro" id="IPR029055">
    <property type="entry name" value="Ntn_hydrolases_N"/>
</dbReference>
<dbReference type="GO" id="GO:0005634">
    <property type="term" value="C:nucleus"/>
    <property type="evidence" value="ECO:0007669"/>
    <property type="project" value="UniProtKB-SubCell"/>
</dbReference>